<dbReference type="AlphaFoldDB" id="A0A6G1HMK6"/>
<reference evidence="2" key="1">
    <citation type="journal article" date="2020" name="Stud. Mycol.">
        <title>101 Dothideomycetes genomes: a test case for predicting lifestyles and emergence of pathogens.</title>
        <authorList>
            <person name="Haridas S."/>
            <person name="Albert R."/>
            <person name="Binder M."/>
            <person name="Bloem J."/>
            <person name="Labutti K."/>
            <person name="Salamov A."/>
            <person name="Andreopoulos B."/>
            <person name="Baker S."/>
            <person name="Barry K."/>
            <person name="Bills G."/>
            <person name="Bluhm B."/>
            <person name="Cannon C."/>
            <person name="Castanera R."/>
            <person name="Culley D."/>
            <person name="Daum C."/>
            <person name="Ezra D."/>
            <person name="Gonzalez J."/>
            <person name="Henrissat B."/>
            <person name="Kuo A."/>
            <person name="Liang C."/>
            <person name="Lipzen A."/>
            <person name="Lutzoni F."/>
            <person name="Magnuson J."/>
            <person name="Mondo S."/>
            <person name="Nolan M."/>
            <person name="Ohm R."/>
            <person name="Pangilinan J."/>
            <person name="Park H.-J."/>
            <person name="Ramirez L."/>
            <person name="Alfaro M."/>
            <person name="Sun H."/>
            <person name="Tritt A."/>
            <person name="Yoshinaga Y."/>
            <person name="Zwiers L.-H."/>
            <person name="Turgeon B."/>
            <person name="Goodwin S."/>
            <person name="Spatafora J."/>
            <person name="Crous P."/>
            <person name="Grigoriev I."/>
        </authorList>
    </citation>
    <scope>NUCLEOTIDE SEQUENCE</scope>
    <source>
        <strain evidence="2">CBS 262.69</strain>
    </source>
</reference>
<evidence type="ECO:0000256" key="1">
    <source>
        <dbReference type="SAM" id="Phobius"/>
    </source>
</evidence>
<organism evidence="2 3">
    <name type="scientific">Trichodelitschia bisporula</name>
    <dbReference type="NCBI Taxonomy" id="703511"/>
    <lineage>
        <taxon>Eukaryota</taxon>
        <taxon>Fungi</taxon>
        <taxon>Dikarya</taxon>
        <taxon>Ascomycota</taxon>
        <taxon>Pezizomycotina</taxon>
        <taxon>Dothideomycetes</taxon>
        <taxon>Dothideomycetes incertae sedis</taxon>
        <taxon>Phaeotrichales</taxon>
        <taxon>Phaeotrichaceae</taxon>
        <taxon>Trichodelitschia</taxon>
    </lineage>
</organism>
<gene>
    <name evidence="2" type="ORF">EJ06DRAFT_159920</name>
</gene>
<dbReference type="Proteomes" id="UP000799640">
    <property type="component" value="Unassembled WGS sequence"/>
</dbReference>
<protein>
    <submittedName>
        <fullName evidence="2">Uncharacterized protein</fullName>
    </submittedName>
</protein>
<sequence length="198" mass="21270">MPVAVAGIAKGRAEEEASWAVRGASARNPTAVVILGVGARGMSMTIIQHCSPPHTSSNPPLQRPLIAMRRINSGAMAEGSTLESLNTAGGPETQITIALQEERAVVAHGGREWHLARNYCGMRWRRWLAGRSSVGPIGWAFLGVFLVVLSGSCMGAERARAKGIRGAVRVLPSAAIGDEDLRSYVSLHFFILRQHTFF</sequence>
<keyword evidence="1" id="KW-1133">Transmembrane helix</keyword>
<keyword evidence="1" id="KW-0472">Membrane</keyword>
<dbReference type="EMBL" id="ML996704">
    <property type="protein sequence ID" value="KAF2397079.1"/>
    <property type="molecule type" value="Genomic_DNA"/>
</dbReference>
<evidence type="ECO:0000313" key="3">
    <source>
        <dbReference type="Proteomes" id="UP000799640"/>
    </source>
</evidence>
<proteinExistence type="predicted"/>
<keyword evidence="1" id="KW-0812">Transmembrane</keyword>
<accession>A0A6G1HMK6</accession>
<feature type="transmembrane region" description="Helical" evidence="1">
    <location>
        <begin position="137"/>
        <end position="156"/>
    </location>
</feature>
<evidence type="ECO:0000313" key="2">
    <source>
        <dbReference type="EMBL" id="KAF2397079.1"/>
    </source>
</evidence>
<name>A0A6G1HMK6_9PEZI</name>
<keyword evidence="3" id="KW-1185">Reference proteome</keyword>